<dbReference type="EMBL" id="JAVDKS010000001">
    <property type="protein sequence ID" value="MDQ2255417.1"/>
    <property type="molecule type" value="Genomic_DNA"/>
</dbReference>
<comment type="function">
    <text evidence="5">Regulates the turnover of the sigma S factor (RpoS) by promoting its proteolysis in exponentially growing cells. Acts by binding and delivering RpoS to the ClpXP protease. RssB is not co-degraded with RpoS, but is released from the complex and can initiate a new cycle of RpoS recognition and degradation.</text>
</comment>
<evidence type="ECO:0000256" key="2">
    <source>
        <dbReference type="ARBA" id="ARBA00023015"/>
    </source>
</evidence>
<keyword evidence="9" id="KW-1185">Reference proteome</keyword>
<comment type="subunit">
    <text evidence="5">Binds to RpoS.</text>
</comment>
<dbReference type="Pfam" id="PF00072">
    <property type="entry name" value="Response_reg"/>
    <property type="match status" value="1"/>
</dbReference>
<evidence type="ECO:0000313" key="9">
    <source>
        <dbReference type="Proteomes" id="UP001225042"/>
    </source>
</evidence>
<dbReference type="InterPro" id="IPR011006">
    <property type="entry name" value="CheY-like_superfamily"/>
</dbReference>
<organism evidence="8 9">
    <name type="scientific">Enterobacter soli</name>
    <dbReference type="NCBI Taxonomy" id="885040"/>
    <lineage>
        <taxon>Bacteria</taxon>
        <taxon>Pseudomonadati</taxon>
        <taxon>Pseudomonadota</taxon>
        <taxon>Gammaproteobacteria</taxon>
        <taxon>Enterobacterales</taxon>
        <taxon>Enterobacteriaceae</taxon>
        <taxon>Enterobacter</taxon>
    </lineage>
</organism>
<evidence type="ECO:0000256" key="3">
    <source>
        <dbReference type="ARBA" id="ARBA00023125"/>
    </source>
</evidence>
<evidence type="ECO:0000256" key="1">
    <source>
        <dbReference type="ARBA" id="ARBA00023012"/>
    </source>
</evidence>
<dbReference type="GO" id="GO:0006355">
    <property type="term" value="P:regulation of DNA-templated transcription"/>
    <property type="evidence" value="ECO:0007669"/>
    <property type="project" value="TreeGrafter"/>
</dbReference>
<sequence length="337" mass="37150">MTQPLAGKHILIVEDEPVFRSLLDSWLSSLGAITSLAEDGIDALEKMVTITPDLMICDIAMPRMNGLKLVEHLRNEGDQIPILVISATENMADIARALRLGVQDILLKPVKDLNRLRETVLACLYPNMFNSRVEEEERLFQDWDALVSNPLAASKLLQELQPPVQQAISHCRINYRQLVAADEPGLVLDIAPLSDSDLAFYCLDVTRAGDNGVLAALLLRALFNGLLQEQLSHQGQRLPELGSLLKQVNHLFRQANLPGQFPLLVGYYHSGLKNLILVSAGLNATLNTGEHHIQVSNGVPLGTLGTAYLNQISQRCSSWQCQIWGAGGRLRLMLSTE</sequence>
<reference evidence="8 9" key="1">
    <citation type="submission" date="2023-08" db="EMBL/GenBank/DDBJ databases">
        <authorList>
            <person name="Dale J."/>
        </authorList>
    </citation>
    <scope>NUCLEOTIDE SEQUENCE [LARGE SCALE GENOMIC DNA]</scope>
    <source>
        <strain evidence="8 9">2023EL-00788</strain>
    </source>
</reference>
<evidence type="ECO:0000313" key="8">
    <source>
        <dbReference type="EMBL" id="MDQ2255417.1"/>
    </source>
</evidence>
<accession>A0AAW8H6Q1</accession>
<dbReference type="GO" id="GO:0005829">
    <property type="term" value="C:cytosol"/>
    <property type="evidence" value="ECO:0007669"/>
    <property type="project" value="TreeGrafter"/>
</dbReference>
<dbReference type="Proteomes" id="UP001225042">
    <property type="component" value="Unassembled WGS sequence"/>
</dbReference>
<name>A0AAW8H6Q1_9ENTR</name>
<evidence type="ECO:0000256" key="5">
    <source>
        <dbReference type="HAMAP-Rule" id="MF_00958"/>
    </source>
</evidence>
<proteinExistence type="inferred from homology"/>
<gene>
    <name evidence="5 8" type="primary">rssB</name>
    <name evidence="8" type="ORF">RBJ67_04590</name>
</gene>
<dbReference type="RefSeq" id="WP_306684000.1">
    <property type="nucleotide sequence ID" value="NZ_DAMBRZ010000227.1"/>
</dbReference>
<dbReference type="Gene3D" id="3.60.40.10">
    <property type="entry name" value="PPM-type phosphatase domain"/>
    <property type="match status" value="1"/>
</dbReference>
<dbReference type="GO" id="GO:0045862">
    <property type="term" value="P:positive regulation of proteolysis"/>
    <property type="evidence" value="ECO:0007669"/>
    <property type="project" value="UniProtKB-UniRule"/>
</dbReference>
<dbReference type="GO" id="GO:0000976">
    <property type="term" value="F:transcription cis-regulatory region binding"/>
    <property type="evidence" value="ECO:0007669"/>
    <property type="project" value="TreeGrafter"/>
</dbReference>
<dbReference type="SMART" id="SM00448">
    <property type="entry name" value="REC"/>
    <property type="match status" value="1"/>
</dbReference>
<keyword evidence="4" id="KW-0804">Transcription</keyword>
<dbReference type="HAMAP" id="MF_00958">
    <property type="entry name" value="RssB"/>
    <property type="match status" value="1"/>
</dbReference>
<evidence type="ECO:0000256" key="4">
    <source>
        <dbReference type="ARBA" id="ARBA00023163"/>
    </source>
</evidence>
<dbReference type="InterPro" id="IPR028616">
    <property type="entry name" value="RssB"/>
</dbReference>
<feature type="modified residue" description="4-aspartylphosphate" evidence="5 6">
    <location>
        <position position="58"/>
    </location>
</feature>
<dbReference type="Gene3D" id="3.40.50.2300">
    <property type="match status" value="1"/>
</dbReference>
<dbReference type="InterPro" id="IPR036457">
    <property type="entry name" value="PPM-type-like_dom_sf"/>
</dbReference>
<keyword evidence="2" id="KW-0805">Transcription regulation</keyword>
<protein>
    <recommendedName>
        <fullName evidence="5">Regulator of RpoS</fullName>
    </recommendedName>
</protein>
<dbReference type="InterPro" id="IPR039420">
    <property type="entry name" value="WalR-like"/>
</dbReference>
<dbReference type="AlphaFoldDB" id="A0AAW8H6Q1"/>
<dbReference type="InterPro" id="IPR001789">
    <property type="entry name" value="Sig_transdc_resp-reg_receiver"/>
</dbReference>
<dbReference type="GO" id="GO:0000156">
    <property type="term" value="F:phosphorelay response regulator activity"/>
    <property type="evidence" value="ECO:0007669"/>
    <property type="project" value="TreeGrafter"/>
</dbReference>
<keyword evidence="1" id="KW-0902">Two-component regulatory system</keyword>
<dbReference type="PANTHER" id="PTHR48111:SF22">
    <property type="entry name" value="REGULATOR OF RPOS"/>
    <property type="match status" value="1"/>
</dbReference>
<dbReference type="SUPFAM" id="SSF52172">
    <property type="entry name" value="CheY-like"/>
    <property type="match status" value="1"/>
</dbReference>
<comment type="PTM">
    <text evidence="5">Phosphorylated. Phosphorylation stimulates the interaction with RpoS and, therefore, the proteolysis of RpoS.</text>
</comment>
<keyword evidence="5 6" id="KW-0597">Phosphoprotein</keyword>
<feature type="domain" description="Response regulatory" evidence="7">
    <location>
        <begin position="9"/>
        <end position="123"/>
    </location>
</feature>
<dbReference type="PANTHER" id="PTHR48111">
    <property type="entry name" value="REGULATOR OF RPOS"/>
    <property type="match status" value="1"/>
</dbReference>
<dbReference type="PROSITE" id="PS50110">
    <property type="entry name" value="RESPONSE_REGULATORY"/>
    <property type="match status" value="1"/>
</dbReference>
<keyword evidence="5" id="KW-0346">Stress response</keyword>
<dbReference type="NCBIfam" id="NF007969">
    <property type="entry name" value="PRK10693.1"/>
    <property type="match status" value="1"/>
</dbReference>
<evidence type="ECO:0000256" key="6">
    <source>
        <dbReference type="PROSITE-ProRule" id="PRU00169"/>
    </source>
</evidence>
<evidence type="ECO:0000259" key="7">
    <source>
        <dbReference type="PROSITE" id="PS50110"/>
    </source>
</evidence>
<keyword evidence="3" id="KW-0238">DNA-binding</keyword>
<dbReference type="GO" id="GO:0032993">
    <property type="term" value="C:protein-DNA complex"/>
    <property type="evidence" value="ECO:0007669"/>
    <property type="project" value="TreeGrafter"/>
</dbReference>
<comment type="similarity">
    <text evidence="5">Belongs to the RssB family.</text>
</comment>
<comment type="caution">
    <text evidence="8">The sequence shown here is derived from an EMBL/GenBank/DDBJ whole genome shotgun (WGS) entry which is preliminary data.</text>
</comment>